<dbReference type="GO" id="GO:0004604">
    <property type="term" value="F:phosphoadenylyl-sulfate reductase (thioredoxin) activity"/>
    <property type="evidence" value="ECO:0007669"/>
    <property type="project" value="InterPro"/>
</dbReference>
<dbReference type="PROSITE" id="PS51352">
    <property type="entry name" value="THIOREDOXIN_2"/>
    <property type="match status" value="1"/>
</dbReference>
<feature type="domain" description="Thioredoxin" evidence="6">
    <location>
        <begin position="289"/>
        <end position="418"/>
    </location>
</feature>
<name>A0A7S3VU80_DUNTE</name>
<dbReference type="InterPro" id="IPR014729">
    <property type="entry name" value="Rossmann-like_a/b/a_fold"/>
</dbReference>
<keyword evidence="2" id="KW-0479">Metal-binding</keyword>
<evidence type="ECO:0000256" key="2">
    <source>
        <dbReference type="ARBA" id="ARBA00022723"/>
    </source>
</evidence>
<dbReference type="SUPFAM" id="SSF52402">
    <property type="entry name" value="Adenine nucleotide alpha hydrolases-like"/>
    <property type="match status" value="1"/>
</dbReference>
<evidence type="ECO:0000259" key="6">
    <source>
        <dbReference type="PROSITE" id="PS51352"/>
    </source>
</evidence>
<evidence type="ECO:0000313" key="7">
    <source>
        <dbReference type="EMBL" id="CAE0506954.1"/>
    </source>
</evidence>
<evidence type="ECO:0000256" key="5">
    <source>
        <dbReference type="ARBA" id="ARBA00023014"/>
    </source>
</evidence>
<dbReference type="Gene3D" id="3.40.30.10">
    <property type="entry name" value="Glutaredoxin"/>
    <property type="match status" value="1"/>
</dbReference>
<protein>
    <recommendedName>
        <fullName evidence="6">Thioredoxin domain-containing protein</fullName>
    </recommendedName>
</protein>
<evidence type="ECO:0000256" key="3">
    <source>
        <dbReference type="ARBA" id="ARBA00023002"/>
    </source>
</evidence>
<keyword evidence="5" id="KW-0411">Iron-sulfur</keyword>
<organism evidence="7">
    <name type="scientific">Dunaliella tertiolecta</name>
    <name type="common">Green alga</name>
    <dbReference type="NCBI Taxonomy" id="3047"/>
    <lineage>
        <taxon>Eukaryota</taxon>
        <taxon>Viridiplantae</taxon>
        <taxon>Chlorophyta</taxon>
        <taxon>core chlorophytes</taxon>
        <taxon>Chlorophyceae</taxon>
        <taxon>CS clade</taxon>
        <taxon>Chlamydomonadales</taxon>
        <taxon>Dunaliellaceae</taxon>
        <taxon>Dunaliella</taxon>
    </lineage>
</organism>
<keyword evidence="4" id="KW-0408">Iron</keyword>
<reference evidence="7" key="1">
    <citation type="submission" date="2021-01" db="EMBL/GenBank/DDBJ databases">
        <authorList>
            <person name="Corre E."/>
            <person name="Pelletier E."/>
            <person name="Niang G."/>
            <person name="Scheremetjew M."/>
            <person name="Finn R."/>
            <person name="Kale V."/>
            <person name="Holt S."/>
            <person name="Cochrane G."/>
            <person name="Meng A."/>
            <person name="Brown T."/>
            <person name="Cohen L."/>
        </authorList>
    </citation>
    <scope>NUCLEOTIDE SEQUENCE</scope>
    <source>
        <strain evidence="7">CCMP1320</strain>
    </source>
</reference>
<dbReference type="Pfam" id="PF00085">
    <property type="entry name" value="Thioredoxin"/>
    <property type="match status" value="1"/>
</dbReference>
<keyword evidence="3" id="KW-0560">Oxidoreductase</keyword>
<dbReference type="EMBL" id="HBIP01036273">
    <property type="protein sequence ID" value="CAE0506954.1"/>
    <property type="molecule type" value="Transcribed_RNA"/>
</dbReference>
<dbReference type="GO" id="GO:0046872">
    <property type="term" value="F:metal ion binding"/>
    <property type="evidence" value="ECO:0007669"/>
    <property type="project" value="UniProtKB-KW"/>
</dbReference>
<dbReference type="NCBIfam" id="NF002537">
    <property type="entry name" value="PRK02090.1"/>
    <property type="match status" value="1"/>
</dbReference>
<dbReference type="Gene3D" id="3.40.50.620">
    <property type="entry name" value="HUPs"/>
    <property type="match status" value="1"/>
</dbReference>
<dbReference type="Pfam" id="PF01507">
    <property type="entry name" value="PAPS_reduct"/>
    <property type="match status" value="1"/>
</dbReference>
<comment type="cofactor">
    <cofactor evidence="1">
        <name>[4Fe-4S] cluster</name>
        <dbReference type="ChEBI" id="CHEBI:49883"/>
    </cofactor>
</comment>
<dbReference type="GO" id="GO:0051536">
    <property type="term" value="F:iron-sulfur cluster binding"/>
    <property type="evidence" value="ECO:0007669"/>
    <property type="project" value="UniProtKB-KW"/>
</dbReference>
<sequence length="420" mass="47410">MMLQCNTASPHSRAAVSRPQQQLQLSRAVTKAVPRVRTQAATLDKTAQTDWAKLAEEMDSASPLEIMDHALATFGNDVGIAFSGAEDVAMVEYAHLTGRPYRVFSLDTGRLNPETYQLFDQVEKHYGIRIEYTFPDAQETMDLVRAKGLFSFYQDGHQECCRVRKVKPLRRQLKNYRAWITGQRKDQSPGTRMAVPVVQADPVFEGMDGPNTLVKYNPMSNLTSQEVWNFIRTMGVPYNKLHERGFVSIGCEPCTRPVLPNQAEREGRWWWEDAAAKECGLHSGNVQKNEDGSTTSQVVDRDLWVDGAVETLSPQQMRDIAAGNRDRGTLAVLYAPWCQFCQALEPEYAALAENMAGSQVRIAKYQADTDREYANANLGLKTFPSIVYYPKGRSGYIKYPSERRDLQTLQMWVRTVAGFV</sequence>
<dbReference type="PANTHER" id="PTHR46482:SF9">
    <property type="entry name" value="5'-ADENYLYLSULFATE REDUCTASE 1, CHLOROPLASTIC"/>
    <property type="match status" value="1"/>
</dbReference>
<dbReference type="InterPro" id="IPR002500">
    <property type="entry name" value="PAPS_reduct_dom"/>
</dbReference>
<dbReference type="SUPFAM" id="SSF52833">
    <property type="entry name" value="Thioredoxin-like"/>
    <property type="match status" value="1"/>
</dbReference>
<dbReference type="CDD" id="cd23945">
    <property type="entry name" value="PAPS_reductase"/>
    <property type="match status" value="1"/>
</dbReference>
<dbReference type="AlphaFoldDB" id="A0A7S3VU80"/>
<proteinExistence type="inferred from homology"/>
<dbReference type="InterPro" id="IPR013766">
    <property type="entry name" value="Thioredoxin_domain"/>
</dbReference>
<accession>A0A7S3VU80</accession>
<gene>
    <name evidence="7" type="ORF">DTER00134_LOCUS22030</name>
</gene>
<dbReference type="InterPro" id="IPR036249">
    <property type="entry name" value="Thioredoxin-like_sf"/>
</dbReference>
<dbReference type="NCBIfam" id="TIGR00424">
    <property type="entry name" value="APS_reduc"/>
    <property type="match status" value="1"/>
</dbReference>
<dbReference type="PANTHER" id="PTHR46482">
    <property type="entry name" value="5'-ADENYLYLSULFATE REDUCTASE 3, CHLOROPLASTIC"/>
    <property type="match status" value="1"/>
</dbReference>
<dbReference type="InterPro" id="IPR004508">
    <property type="entry name" value="Thioredoxin-indep_APS_Rdtase"/>
</dbReference>
<dbReference type="GO" id="GO:0019379">
    <property type="term" value="P:sulfate assimilation, phosphoadenylyl sulfate reduction by phosphoadenylyl-sulfate reductase (thioredoxin)"/>
    <property type="evidence" value="ECO:0007669"/>
    <property type="project" value="InterPro"/>
</dbReference>
<evidence type="ECO:0000256" key="4">
    <source>
        <dbReference type="ARBA" id="ARBA00023004"/>
    </source>
</evidence>
<evidence type="ECO:0000256" key="1">
    <source>
        <dbReference type="ARBA" id="ARBA00001966"/>
    </source>
</evidence>
<dbReference type="HAMAP" id="MF_00063">
    <property type="entry name" value="CysH"/>
    <property type="match status" value="1"/>
</dbReference>
<dbReference type="InterPro" id="IPR004511">
    <property type="entry name" value="PAPS/APS_Rdtase"/>
</dbReference>